<dbReference type="AlphaFoldDB" id="A0A5E4Q472"/>
<keyword evidence="2" id="KW-1185">Reference proteome</keyword>
<reference evidence="1 2" key="1">
    <citation type="submission" date="2017-07" db="EMBL/GenBank/DDBJ databases">
        <authorList>
            <person name="Talla V."/>
            <person name="Backstrom N."/>
        </authorList>
    </citation>
    <scope>NUCLEOTIDE SEQUENCE [LARGE SCALE GENOMIC DNA]</scope>
</reference>
<dbReference type="Proteomes" id="UP000324832">
    <property type="component" value="Unassembled WGS sequence"/>
</dbReference>
<name>A0A5E4Q472_9NEOP</name>
<proteinExistence type="predicted"/>
<evidence type="ECO:0000313" key="2">
    <source>
        <dbReference type="Proteomes" id="UP000324832"/>
    </source>
</evidence>
<sequence>MDKDEKKQSEIMVYPSTKDIVRQIKEMVFKKNRPALVRISNTLHSSEIVEDPRNNIDKIYNIFNLCCDQIRKSIIILFEILDNLKVGCCKIPSDKESLQSVSERLSCCYQKLLSTEEMIDHIVLNPAGIDDSEDTVMEETMYFVNWIDQTFELLNSLSTVIYSGSKLSEELYNIFKIDLIKHVTGIHTCIDELLLSALTLCKYCLPADQRVVLRETKTLFGELIIGDLDSVFQATNETLRLPLLPSNVNVLIDVLKDVLYVLETNTNTALLALVLHCFTNNISPVDLLKEHFSKKENGLCPCGESENCEFVKEFDMYNERLMQIGSFAISCSSDAQKALDPHLVPAIMVSPHSFHSTLLIDVWKREVQDIRDNVFLIVDPAAFTQVCQSIQTECKIVSNILASDNDFVYPTKEPSQQCATFEQLLKRLKLLYTITNRINTLLSPNDTDEQFLEEQSVIKCETYTVDDIKTCSVKSPKKTMNLTRSIFARTVNIRSSTAKFPLAMLTKNLKVRKDLSFSIKLDELCANNVSGIVKRNASILYNTPNKNRASLRKAVLNRHCFKSLEVENHENCQKDDGNLSDETVSDELISLQITDVLNEINNLTATRKPGQLNVTYGVNTKFSSSRSRNGVNLSRVENVPVNNETITKCVLNSTLNSDMNANSDMSNVTQPSNIDSIERIIDINTVTSKISDLRCIEFETSL</sequence>
<organism evidence="1 2">
    <name type="scientific">Leptidea sinapis</name>
    <dbReference type="NCBI Taxonomy" id="189913"/>
    <lineage>
        <taxon>Eukaryota</taxon>
        <taxon>Metazoa</taxon>
        <taxon>Ecdysozoa</taxon>
        <taxon>Arthropoda</taxon>
        <taxon>Hexapoda</taxon>
        <taxon>Insecta</taxon>
        <taxon>Pterygota</taxon>
        <taxon>Neoptera</taxon>
        <taxon>Endopterygota</taxon>
        <taxon>Lepidoptera</taxon>
        <taxon>Glossata</taxon>
        <taxon>Ditrysia</taxon>
        <taxon>Papilionoidea</taxon>
        <taxon>Pieridae</taxon>
        <taxon>Dismorphiinae</taxon>
        <taxon>Leptidea</taxon>
    </lineage>
</organism>
<accession>A0A5E4Q472</accession>
<gene>
    <name evidence="1" type="ORF">LSINAPIS_LOCUS4617</name>
</gene>
<protein>
    <recommendedName>
        <fullName evidence="3">Serendipity locus protein alpha</fullName>
    </recommendedName>
</protein>
<dbReference type="EMBL" id="FZQP02001226">
    <property type="protein sequence ID" value="VVC92099.1"/>
    <property type="molecule type" value="Genomic_DNA"/>
</dbReference>
<evidence type="ECO:0000313" key="1">
    <source>
        <dbReference type="EMBL" id="VVC92099.1"/>
    </source>
</evidence>
<evidence type="ECO:0008006" key="3">
    <source>
        <dbReference type="Google" id="ProtNLM"/>
    </source>
</evidence>